<dbReference type="GO" id="GO:0042597">
    <property type="term" value="C:periplasmic space"/>
    <property type="evidence" value="ECO:0007669"/>
    <property type="project" value="InterPro"/>
</dbReference>
<keyword evidence="2" id="KW-0479">Metal-binding</keyword>
<keyword evidence="9" id="KW-1185">Reference proteome</keyword>
<reference evidence="9" key="1">
    <citation type="submission" date="2017-08" db="EMBL/GenBank/DDBJ databases">
        <authorList>
            <person name="Varghese N."/>
            <person name="Submissions S."/>
        </authorList>
    </citation>
    <scope>NUCLEOTIDE SEQUENCE [LARGE SCALE GENOMIC DNA]</scope>
    <source>
        <strain evidence="9">JC23</strain>
    </source>
</reference>
<dbReference type="GO" id="GO:0005886">
    <property type="term" value="C:plasma membrane"/>
    <property type="evidence" value="ECO:0007669"/>
    <property type="project" value="TreeGrafter"/>
</dbReference>
<dbReference type="InterPro" id="IPR014756">
    <property type="entry name" value="Ig_E-set"/>
</dbReference>
<feature type="chain" id="PRO_5012108878" description="CopC domain-containing protein" evidence="6">
    <location>
        <begin position="22"/>
        <end position="163"/>
    </location>
</feature>
<comment type="subcellular location">
    <subcellularLocation>
        <location evidence="1">Cell envelope</location>
    </subcellularLocation>
</comment>
<dbReference type="AlphaFoldDB" id="A0A285UCT7"/>
<organism evidence="8 9">
    <name type="scientific">Ureibacillus acetophenoni</name>
    <dbReference type="NCBI Taxonomy" id="614649"/>
    <lineage>
        <taxon>Bacteria</taxon>
        <taxon>Bacillati</taxon>
        <taxon>Bacillota</taxon>
        <taxon>Bacilli</taxon>
        <taxon>Bacillales</taxon>
        <taxon>Caryophanaceae</taxon>
        <taxon>Ureibacillus</taxon>
    </lineage>
</organism>
<dbReference type="InterPro" id="IPR014755">
    <property type="entry name" value="Cu-Rt/internalin_Ig-like"/>
</dbReference>
<dbReference type="EMBL" id="OBQC01000006">
    <property type="protein sequence ID" value="SOC39725.1"/>
    <property type="molecule type" value="Genomic_DNA"/>
</dbReference>
<dbReference type="InterPro" id="IPR032694">
    <property type="entry name" value="CopC/D"/>
</dbReference>
<dbReference type="GO" id="GO:0005507">
    <property type="term" value="F:copper ion binding"/>
    <property type="evidence" value="ECO:0007669"/>
    <property type="project" value="InterPro"/>
</dbReference>
<accession>A0A285UCT7</accession>
<dbReference type="PANTHER" id="PTHR34820">
    <property type="entry name" value="INNER MEMBRANE PROTEIN YEBZ"/>
    <property type="match status" value="1"/>
</dbReference>
<evidence type="ECO:0000256" key="3">
    <source>
        <dbReference type="ARBA" id="ARBA00022729"/>
    </source>
</evidence>
<evidence type="ECO:0000256" key="4">
    <source>
        <dbReference type="ARBA" id="ARBA00023008"/>
    </source>
</evidence>
<gene>
    <name evidence="8" type="ORF">SAMN05877842_10685</name>
</gene>
<feature type="domain" description="CopC" evidence="7">
    <location>
        <begin position="22"/>
        <end position="113"/>
    </location>
</feature>
<keyword evidence="4" id="KW-0186">Copper</keyword>
<dbReference type="GO" id="GO:0030313">
    <property type="term" value="C:cell envelope"/>
    <property type="evidence" value="ECO:0007669"/>
    <property type="project" value="UniProtKB-SubCell"/>
</dbReference>
<dbReference type="RefSeq" id="WP_170949457.1">
    <property type="nucleotide sequence ID" value="NZ_OBQC01000006.1"/>
</dbReference>
<name>A0A285UCT7_9BACL</name>
<feature type="transmembrane region" description="Helical" evidence="5">
    <location>
        <begin position="133"/>
        <end position="152"/>
    </location>
</feature>
<dbReference type="SUPFAM" id="SSF81296">
    <property type="entry name" value="E set domains"/>
    <property type="match status" value="1"/>
</dbReference>
<dbReference type="GO" id="GO:0046688">
    <property type="term" value="P:response to copper ion"/>
    <property type="evidence" value="ECO:0007669"/>
    <property type="project" value="InterPro"/>
</dbReference>
<evidence type="ECO:0000256" key="5">
    <source>
        <dbReference type="SAM" id="Phobius"/>
    </source>
</evidence>
<evidence type="ECO:0000256" key="1">
    <source>
        <dbReference type="ARBA" id="ARBA00004196"/>
    </source>
</evidence>
<evidence type="ECO:0000313" key="9">
    <source>
        <dbReference type="Proteomes" id="UP000219252"/>
    </source>
</evidence>
<keyword evidence="5" id="KW-1133">Transmembrane helix</keyword>
<dbReference type="GO" id="GO:0006825">
    <property type="term" value="P:copper ion transport"/>
    <property type="evidence" value="ECO:0007669"/>
    <property type="project" value="InterPro"/>
</dbReference>
<evidence type="ECO:0000256" key="2">
    <source>
        <dbReference type="ARBA" id="ARBA00022723"/>
    </source>
</evidence>
<protein>
    <recommendedName>
        <fullName evidence="7">CopC domain-containing protein</fullName>
    </recommendedName>
</protein>
<dbReference type="PANTHER" id="PTHR34820:SF4">
    <property type="entry name" value="INNER MEMBRANE PROTEIN YEBZ"/>
    <property type="match status" value="1"/>
</dbReference>
<dbReference type="Gene3D" id="2.60.40.1220">
    <property type="match status" value="1"/>
</dbReference>
<evidence type="ECO:0000259" key="7">
    <source>
        <dbReference type="Pfam" id="PF04234"/>
    </source>
</evidence>
<sequence length="163" mass="17972">MKKVLITTLFLLFVFAQTTFAHTDIKTTTPSDGQIIEGNINELTLVFETPIESKSIATLTDENGEEIPLTISVNNDTMIAKIETPLESGTYEVKWNIIGEDGHPMSGSYLFMVNNAEQAEAATETGSEEGSSFNWFVIIIGALVIIVILSLVTKPSKGRRRRF</sequence>
<evidence type="ECO:0000256" key="6">
    <source>
        <dbReference type="SAM" id="SignalP"/>
    </source>
</evidence>
<keyword evidence="5" id="KW-0812">Transmembrane</keyword>
<evidence type="ECO:0000313" key="8">
    <source>
        <dbReference type="EMBL" id="SOC39725.1"/>
    </source>
</evidence>
<proteinExistence type="predicted"/>
<dbReference type="Proteomes" id="UP000219252">
    <property type="component" value="Unassembled WGS sequence"/>
</dbReference>
<feature type="signal peptide" evidence="6">
    <location>
        <begin position="1"/>
        <end position="21"/>
    </location>
</feature>
<dbReference type="InterPro" id="IPR007348">
    <property type="entry name" value="CopC_dom"/>
</dbReference>
<keyword evidence="5" id="KW-0472">Membrane</keyword>
<dbReference type="Pfam" id="PF04234">
    <property type="entry name" value="CopC"/>
    <property type="match status" value="1"/>
</dbReference>
<keyword evidence="3 6" id="KW-0732">Signal</keyword>